<dbReference type="EMBL" id="JADFTS010000003">
    <property type="protein sequence ID" value="KAF9614511.1"/>
    <property type="molecule type" value="Genomic_DNA"/>
</dbReference>
<gene>
    <name evidence="1" type="ORF">IFM89_018950</name>
</gene>
<dbReference type="AlphaFoldDB" id="A0A835IBL3"/>
<sequence>MNQLNKEGSLFTVFLANHNAIQILNGSQYALTATFLSMAHELQNMVYPKSWNAIYVGSDNVGMWNIRAQDRAHLSTWVASSIFEVYSLLNHGEMNILFQRMLFSWSPIVAYNQTSIIQ</sequence>
<name>A0A835IBL3_9MAGN</name>
<dbReference type="OrthoDB" id="2121828at2759"/>
<evidence type="ECO:0000313" key="2">
    <source>
        <dbReference type="Proteomes" id="UP000631114"/>
    </source>
</evidence>
<protein>
    <submittedName>
        <fullName evidence="1">Uncharacterized protein</fullName>
    </submittedName>
</protein>
<reference evidence="1 2" key="1">
    <citation type="submission" date="2020-10" db="EMBL/GenBank/DDBJ databases">
        <title>The Coptis chinensis genome and diversification of protoberbering-type alkaloids.</title>
        <authorList>
            <person name="Wang B."/>
            <person name="Shu S."/>
            <person name="Song C."/>
            <person name="Liu Y."/>
        </authorList>
    </citation>
    <scope>NUCLEOTIDE SEQUENCE [LARGE SCALE GENOMIC DNA]</scope>
    <source>
        <strain evidence="1">HL-2020</strain>
        <tissue evidence="1">Leaf</tissue>
    </source>
</reference>
<dbReference type="Proteomes" id="UP000631114">
    <property type="component" value="Unassembled WGS sequence"/>
</dbReference>
<comment type="caution">
    <text evidence="1">The sequence shown here is derived from an EMBL/GenBank/DDBJ whole genome shotgun (WGS) entry which is preliminary data.</text>
</comment>
<keyword evidence="2" id="KW-1185">Reference proteome</keyword>
<organism evidence="1 2">
    <name type="scientific">Coptis chinensis</name>
    <dbReference type="NCBI Taxonomy" id="261450"/>
    <lineage>
        <taxon>Eukaryota</taxon>
        <taxon>Viridiplantae</taxon>
        <taxon>Streptophyta</taxon>
        <taxon>Embryophyta</taxon>
        <taxon>Tracheophyta</taxon>
        <taxon>Spermatophyta</taxon>
        <taxon>Magnoliopsida</taxon>
        <taxon>Ranunculales</taxon>
        <taxon>Ranunculaceae</taxon>
        <taxon>Coptidoideae</taxon>
        <taxon>Coptis</taxon>
    </lineage>
</organism>
<evidence type="ECO:0000313" key="1">
    <source>
        <dbReference type="EMBL" id="KAF9614511.1"/>
    </source>
</evidence>
<accession>A0A835IBL3</accession>
<proteinExistence type="predicted"/>